<feature type="non-terminal residue" evidence="2">
    <location>
        <position position="77"/>
    </location>
</feature>
<accession>A0AAD8A0K9</accession>
<evidence type="ECO:0000256" key="1">
    <source>
        <dbReference type="SAM" id="Phobius"/>
    </source>
</evidence>
<keyword evidence="1" id="KW-1133">Transmembrane helix</keyword>
<evidence type="ECO:0000313" key="3">
    <source>
        <dbReference type="Proteomes" id="UP001233999"/>
    </source>
</evidence>
<sequence length="77" mass="9175">KGRKITDLINNLYHTLFHTFDNSNYFNFSYLIPYVFSTFKCYNTGAQTRPRLVMYYLLALLLDYSVTTSEYCILISY</sequence>
<dbReference type="EMBL" id="JASPKZ010004220">
    <property type="protein sequence ID" value="KAJ9590405.1"/>
    <property type="molecule type" value="Genomic_DNA"/>
</dbReference>
<keyword evidence="1" id="KW-0472">Membrane</keyword>
<protein>
    <submittedName>
        <fullName evidence="2">Uncharacterized protein</fullName>
    </submittedName>
</protein>
<keyword evidence="1" id="KW-0812">Transmembrane</keyword>
<dbReference type="AlphaFoldDB" id="A0AAD8A0K9"/>
<reference evidence="2" key="2">
    <citation type="submission" date="2023-05" db="EMBL/GenBank/DDBJ databases">
        <authorList>
            <person name="Fouks B."/>
        </authorList>
    </citation>
    <scope>NUCLEOTIDE SEQUENCE</scope>
    <source>
        <strain evidence="2">Stay&amp;Tobe</strain>
        <tissue evidence="2">Testes</tissue>
    </source>
</reference>
<evidence type="ECO:0000313" key="2">
    <source>
        <dbReference type="EMBL" id="KAJ9590405.1"/>
    </source>
</evidence>
<dbReference type="Proteomes" id="UP001233999">
    <property type="component" value="Unassembled WGS sequence"/>
</dbReference>
<name>A0AAD8A0K9_DIPPU</name>
<gene>
    <name evidence="2" type="ORF">L9F63_016566</name>
</gene>
<proteinExistence type="predicted"/>
<reference evidence="2" key="1">
    <citation type="journal article" date="2023" name="IScience">
        <title>Live-bearing cockroach genome reveals convergent evolutionary mechanisms linked to viviparity in insects and beyond.</title>
        <authorList>
            <person name="Fouks B."/>
            <person name="Harrison M.C."/>
            <person name="Mikhailova A.A."/>
            <person name="Marchal E."/>
            <person name="English S."/>
            <person name="Carruthers M."/>
            <person name="Jennings E.C."/>
            <person name="Chiamaka E.L."/>
            <person name="Frigard R.A."/>
            <person name="Pippel M."/>
            <person name="Attardo G.M."/>
            <person name="Benoit J.B."/>
            <person name="Bornberg-Bauer E."/>
            <person name="Tobe S.S."/>
        </authorList>
    </citation>
    <scope>NUCLEOTIDE SEQUENCE</scope>
    <source>
        <strain evidence="2">Stay&amp;Tobe</strain>
    </source>
</reference>
<keyword evidence="3" id="KW-1185">Reference proteome</keyword>
<organism evidence="2 3">
    <name type="scientific">Diploptera punctata</name>
    <name type="common">Pacific beetle cockroach</name>
    <dbReference type="NCBI Taxonomy" id="6984"/>
    <lineage>
        <taxon>Eukaryota</taxon>
        <taxon>Metazoa</taxon>
        <taxon>Ecdysozoa</taxon>
        <taxon>Arthropoda</taxon>
        <taxon>Hexapoda</taxon>
        <taxon>Insecta</taxon>
        <taxon>Pterygota</taxon>
        <taxon>Neoptera</taxon>
        <taxon>Polyneoptera</taxon>
        <taxon>Dictyoptera</taxon>
        <taxon>Blattodea</taxon>
        <taxon>Blaberoidea</taxon>
        <taxon>Blaberidae</taxon>
        <taxon>Diplopterinae</taxon>
        <taxon>Diploptera</taxon>
    </lineage>
</organism>
<comment type="caution">
    <text evidence="2">The sequence shown here is derived from an EMBL/GenBank/DDBJ whole genome shotgun (WGS) entry which is preliminary data.</text>
</comment>
<feature type="transmembrane region" description="Helical" evidence="1">
    <location>
        <begin position="54"/>
        <end position="76"/>
    </location>
</feature>
<feature type="non-terminal residue" evidence="2">
    <location>
        <position position="1"/>
    </location>
</feature>